<feature type="region of interest" description="Disordered" evidence="1">
    <location>
        <begin position="1"/>
        <end position="74"/>
    </location>
</feature>
<feature type="compositionally biased region" description="Low complexity" evidence="1">
    <location>
        <begin position="37"/>
        <end position="52"/>
    </location>
</feature>
<proteinExistence type="predicted"/>
<feature type="compositionally biased region" description="Low complexity" evidence="1">
    <location>
        <begin position="1"/>
        <end position="19"/>
    </location>
</feature>
<gene>
    <name evidence="2" type="ORF">NUM_23340</name>
</gene>
<sequence length="104" mass="10017">MIAPTTSTTTPSAMTAISPLRDFRSEGGASGKPATHSSSAALPLRAAPRSGGLVAGAAGGVAGDPPGGADPVGTVSSAEVMVLLRDARAPGMRKCPGTGAGRYA</sequence>
<evidence type="ECO:0000313" key="3">
    <source>
        <dbReference type="Proteomes" id="UP000614996"/>
    </source>
</evidence>
<dbReference type="Proteomes" id="UP000614996">
    <property type="component" value="Unassembled WGS sequence"/>
</dbReference>
<accession>A0A8J4ACB0</accession>
<reference evidence="3" key="1">
    <citation type="journal article" date="2021" name="Int. J. Syst. Evol. Microbiol.">
        <title>Actinocatenispora comari sp. nov., an endophytic actinomycete isolated from aerial parts of Comarum salesowianum.</title>
        <authorList>
            <person name="Oyunbileg N."/>
            <person name="Iizaka Y."/>
            <person name="Hamada M."/>
            <person name="Davaapurev B.O."/>
            <person name="Fukumoto A."/>
            <person name="Tsetseg B."/>
            <person name="Kato F."/>
            <person name="Tamura T."/>
            <person name="Batkhuu J."/>
            <person name="Anzai Y."/>
        </authorList>
    </citation>
    <scope>NUCLEOTIDE SEQUENCE [LARGE SCALE GENOMIC DNA]</scope>
    <source>
        <strain evidence="3">NUM-2625</strain>
    </source>
</reference>
<protein>
    <submittedName>
        <fullName evidence="2">Uncharacterized protein</fullName>
    </submittedName>
</protein>
<comment type="caution">
    <text evidence="2">The sequence shown here is derived from an EMBL/GenBank/DDBJ whole genome shotgun (WGS) entry which is preliminary data.</text>
</comment>
<evidence type="ECO:0000313" key="2">
    <source>
        <dbReference type="EMBL" id="GIL27080.1"/>
    </source>
</evidence>
<name>A0A8J4ACB0_9ACTN</name>
<feature type="compositionally biased region" description="Gly residues" evidence="1">
    <location>
        <begin position="53"/>
        <end position="66"/>
    </location>
</feature>
<dbReference type="AlphaFoldDB" id="A0A8J4ACB0"/>
<evidence type="ECO:0000256" key="1">
    <source>
        <dbReference type="SAM" id="MobiDB-lite"/>
    </source>
</evidence>
<keyword evidence="3" id="KW-1185">Reference proteome</keyword>
<dbReference type="EMBL" id="BOPO01000037">
    <property type="protein sequence ID" value="GIL27080.1"/>
    <property type="molecule type" value="Genomic_DNA"/>
</dbReference>
<organism evidence="2 3">
    <name type="scientific">Actinocatenispora comari</name>
    <dbReference type="NCBI Taxonomy" id="2807577"/>
    <lineage>
        <taxon>Bacteria</taxon>
        <taxon>Bacillati</taxon>
        <taxon>Actinomycetota</taxon>
        <taxon>Actinomycetes</taxon>
        <taxon>Micromonosporales</taxon>
        <taxon>Micromonosporaceae</taxon>
        <taxon>Actinocatenispora</taxon>
    </lineage>
</organism>